<evidence type="ECO:0000256" key="3">
    <source>
        <dbReference type="ARBA" id="ARBA00023128"/>
    </source>
</evidence>
<dbReference type="GO" id="GO:0005739">
    <property type="term" value="C:mitochondrion"/>
    <property type="evidence" value="ECO:0007669"/>
    <property type="project" value="UniProtKB-SubCell"/>
</dbReference>
<dbReference type="InterPro" id="IPR007648">
    <property type="entry name" value="ATPase_inhibitor_mt"/>
</dbReference>
<protein>
    <recommendedName>
        <fullName evidence="4">ATPase inhibitor, mitochondrial</fullName>
    </recommendedName>
</protein>
<evidence type="ECO:0000313" key="7">
    <source>
        <dbReference type="EMBL" id="KAJ7352667.1"/>
    </source>
</evidence>
<comment type="function">
    <text evidence="4">Inhibits the enzyme activity of ATPase.</text>
</comment>
<evidence type="ECO:0000256" key="4">
    <source>
        <dbReference type="RuleBase" id="RU368087"/>
    </source>
</evidence>
<dbReference type="Gene3D" id="1.20.5.500">
    <property type="entry name" value="Single helix bin"/>
    <property type="match status" value="1"/>
</dbReference>
<dbReference type="AlphaFoldDB" id="A0AAD7A9L8"/>
<evidence type="ECO:0000256" key="1">
    <source>
        <dbReference type="ARBA" id="ARBA00004173"/>
    </source>
</evidence>
<sequence>MLSRLSAEGSVAQDKGFSKKEKAHEDQYTRQRDAESLAKLRADIDKKKTELDQLQAQHDAELRKTGKD</sequence>
<evidence type="ECO:0000256" key="5">
    <source>
        <dbReference type="SAM" id="Coils"/>
    </source>
</evidence>
<keyword evidence="8" id="KW-1185">Reference proteome</keyword>
<keyword evidence="3" id="KW-0496">Mitochondrion</keyword>
<evidence type="ECO:0000256" key="2">
    <source>
        <dbReference type="ARBA" id="ARBA00010901"/>
    </source>
</evidence>
<feature type="coiled-coil region" evidence="5">
    <location>
        <begin position="37"/>
        <end position="64"/>
    </location>
</feature>
<feature type="region of interest" description="Disordered" evidence="6">
    <location>
        <begin position="1"/>
        <end position="35"/>
    </location>
</feature>
<dbReference type="SUPFAM" id="SSF64602">
    <property type="entry name" value="F1 ATPase inhibitor, IF1, C-terminal domain"/>
    <property type="match status" value="1"/>
</dbReference>
<reference evidence="7" key="1">
    <citation type="submission" date="2023-03" db="EMBL/GenBank/DDBJ databases">
        <title>Massive genome expansion in bonnet fungi (Mycena s.s.) driven by repeated elements and novel gene families across ecological guilds.</title>
        <authorList>
            <consortium name="Lawrence Berkeley National Laboratory"/>
            <person name="Harder C.B."/>
            <person name="Miyauchi S."/>
            <person name="Viragh M."/>
            <person name="Kuo A."/>
            <person name="Thoen E."/>
            <person name="Andreopoulos B."/>
            <person name="Lu D."/>
            <person name="Skrede I."/>
            <person name="Drula E."/>
            <person name="Henrissat B."/>
            <person name="Morin E."/>
            <person name="Kohler A."/>
            <person name="Barry K."/>
            <person name="LaButti K."/>
            <person name="Morin E."/>
            <person name="Salamov A."/>
            <person name="Lipzen A."/>
            <person name="Mereny Z."/>
            <person name="Hegedus B."/>
            <person name="Baldrian P."/>
            <person name="Stursova M."/>
            <person name="Weitz H."/>
            <person name="Taylor A."/>
            <person name="Grigoriev I.V."/>
            <person name="Nagy L.G."/>
            <person name="Martin F."/>
            <person name="Kauserud H."/>
        </authorList>
    </citation>
    <scope>NUCLEOTIDE SEQUENCE</scope>
    <source>
        <strain evidence="7">CBHHK002</strain>
    </source>
</reference>
<name>A0AAD7A9L8_9AGAR</name>
<dbReference type="EMBL" id="JARIHO010000012">
    <property type="protein sequence ID" value="KAJ7352667.1"/>
    <property type="molecule type" value="Genomic_DNA"/>
</dbReference>
<gene>
    <name evidence="7" type="ORF">DFH08DRAFT_1078283</name>
</gene>
<dbReference type="Proteomes" id="UP001218218">
    <property type="component" value="Unassembled WGS sequence"/>
</dbReference>
<comment type="subcellular location">
    <subcellularLocation>
        <location evidence="1">Mitochondrion</location>
    </subcellularLocation>
</comment>
<organism evidence="7 8">
    <name type="scientific">Mycena albidolilacea</name>
    <dbReference type="NCBI Taxonomy" id="1033008"/>
    <lineage>
        <taxon>Eukaryota</taxon>
        <taxon>Fungi</taxon>
        <taxon>Dikarya</taxon>
        <taxon>Basidiomycota</taxon>
        <taxon>Agaricomycotina</taxon>
        <taxon>Agaricomycetes</taxon>
        <taxon>Agaricomycetidae</taxon>
        <taxon>Agaricales</taxon>
        <taxon>Marasmiineae</taxon>
        <taxon>Mycenaceae</taxon>
        <taxon>Mycena</taxon>
    </lineage>
</organism>
<evidence type="ECO:0000256" key="6">
    <source>
        <dbReference type="SAM" id="MobiDB-lite"/>
    </source>
</evidence>
<evidence type="ECO:0000313" key="8">
    <source>
        <dbReference type="Proteomes" id="UP001218218"/>
    </source>
</evidence>
<dbReference type="Pfam" id="PF04568">
    <property type="entry name" value="IATP"/>
    <property type="match status" value="1"/>
</dbReference>
<keyword evidence="5" id="KW-0175">Coiled coil</keyword>
<comment type="caution">
    <text evidence="7">The sequence shown here is derived from an EMBL/GenBank/DDBJ whole genome shotgun (WGS) entry which is preliminary data.</text>
</comment>
<proteinExistence type="inferred from homology"/>
<accession>A0AAD7A9L8</accession>
<comment type="similarity">
    <text evidence="2 4">Belongs to the ATPase inhibitor family.</text>
</comment>
<dbReference type="GO" id="GO:0042030">
    <property type="term" value="F:ATPase inhibitor activity"/>
    <property type="evidence" value="ECO:0007669"/>
    <property type="project" value="InterPro"/>
</dbReference>
<feature type="compositionally biased region" description="Basic and acidic residues" evidence="6">
    <location>
        <begin position="16"/>
        <end position="35"/>
    </location>
</feature>